<keyword evidence="2" id="KW-0255">Endonuclease</keyword>
<sequence>MAALGRPKIALPTADIVARYAMGDSTYAIGLDLGVSYSTVRRRLLAAGVGMRSPGRAGGFQIGNKLGLGNYKRGGSFFATGNGYLCTSDRNGKQCALHRGCWEARHGDIPSDHVVHHADGNRQNNDIGNLVCMPMADHGRLHNLRGH</sequence>
<dbReference type="InterPro" id="IPR044925">
    <property type="entry name" value="His-Me_finger_sf"/>
</dbReference>
<reference evidence="2" key="1">
    <citation type="submission" date="2020-03" db="EMBL/GenBank/DDBJ databases">
        <title>The deep terrestrial virosphere.</title>
        <authorList>
            <person name="Holmfeldt K."/>
            <person name="Nilsson E."/>
            <person name="Simone D."/>
            <person name="Lopez-Fernandez M."/>
            <person name="Wu X."/>
            <person name="de Brujin I."/>
            <person name="Lundin D."/>
            <person name="Andersson A."/>
            <person name="Bertilsson S."/>
            <person name="Dopson M."/>
        </authorList>
    </citation>
    <scope>NUCLEOTIDE SEQUENCE</scope>
    <source>
        <strain evidence="2">TM448B01554</strain>
    </source>
</reference>
<dbReference type="SUPFAM" id="SSF54060">
    <property type="entry name" value="His-Me finger endonucleases"/>
    <property type="match status" value="1"/>
</dbReference>
<accession>A0A6M3XPS9</accession>
<name>A0A6M3XPS9_9ZZZZ</name>
<dbReference type="GO" id="GO:0004519">
    <property type="term" value="F:endonuclease activity"/>
    <property type="evidence" value="ECO:0007669"/>
    <property type="project" value="UniProtKB-KW"/>
</dbReference>
<dbReference type="Gene3D" id="3.90.75.20">
    <property type="match status" value="1"/>
</dbReference>
<dbReference type="Pfam" id="PF13392">
    <property type="entry name" value="HNH_3"/>
    <property type="match status" value="1"/>
</dbReference>
<protein>
    <submittedName>
        <fullName evidence="2">Putative homing endonuclease</fullName>
    </submittedName>
</protein>
<feature type="domain" description="HNH nuclease" evidence="1">
    <location>
        <begin position="96"/>
        <end position="140"/>
    </location>
</feature>
<evidence type="ECO:0000259" key="1">
    <source>
        <dbReference type="Pfam" id="PF13392"/>
    </source>
</evidence>
<evidence type="ECO:0000313" key="2">
    <source>
        <dbReference type="EMBL" id="QJH99327.1"/>
    </source>
</evidence>
<gene>
    <name evidence="2" type="ORF">TM448B01554_0011</name>
</gene>
<keyword evidence="2" id="KW-0540">Nuclease</keyword>
<keyword evidence="2" id="KW-0378">Hydrolase</keyword>
<dbReference type="InterPro" id="IPR003615">
    <property type="entry name" value="HNH_nuc"/>
</dbReference>
<organism evidence="2">
    <name type="scientific">viral metagenome</name>
    <dbReference type="NCBI Taxonomy" id="1070528"/>
    <lineage>
        <taxon>unclassified sequences</taxon>
        <taxon>metagenomes</taxon>
        <taxon>organismal metagenomes</taxon>
    </lineage>
</organism>
<dbReference type="AlphaFoldDB" id="A0A6M3XPS9"/>
<proteinExistence type="predicted"/>
<dbReference type="EMBL" id="MT144782">
    <property type="protein sequence ID" value="QJH99327.1"/>
    <property type="molecule type" value="Genomic_DNA"/>
</dbReference>